<organism evidence="1 2">
    <name type="scientific">Gimesia panareensis</name>
    <dbReference type="NCBI Taxonomy" id="2527978"/>
    <lineage>
        <taxon>Bacteria</taxon>
        <taxon>Pseudomonadati</taxon>
        <taxon>Planctomycetota</taxon>
        <taxon>Planctomycetia</taxon>
        <taxon>Planctomycetales</taxon>
        <taxon>Planctomycetaceae</taxon>
        <taxon>Gimesia</taxon>
    </lineage>
</organism>
<gene>
    <name evidence="1" type="ORF">Pan153_41080</name>
</gene>
<proteinExistence type="predicted"/>
<dbReference type="AlphaFoldDB" id="A0A518FSZ4"/>
<evidence type="ECO:0000313" key="2">
    <source>
        <dbReference type="Proteomes" id="UP000320839"/>
    </source>
</evidence>
<reference evidence="1 2" key="1">
    <citation type="submission" date="2019-02" db="EMBL/GenBank/DDBJ databases">
        <title>Deep-cultivation of Planctomycetes and their phenomic and genomic characterization uncovers novel biology.</title>
        <authorList>
            <person name="Wiegand S."/>
            <person name="Jogler M."/>
            <person name="Boedeker C."/>
            <person name="Pinto D."/>
            <person name="Vollmers J."/>
            <person name="Rivas-Marin E."/>
            <person name="Kohn T."/>
            <person name="Peeters S.H."/>
            <person name="Heuer A."/>
            <person name="Rast P."/>
            <person name="Oberbeckmann S."/>
            <person name="Bunk B."/>
            <person name="Jeske O."/>
            <person name="Meyerdierks A."/>
            <person name="Storesund J.E."/>
            <person name="Kallscheuer N."/>
            <person name="Luecker S."/>
            <person name="Lage O.M."/>
            <person name="Pohl T."/>
            <person name="Merkel B.J."/>
            <person name="Hornburger P."/>
            <person name="Mueller R.-W."/>
            <person name="Bruemmer F."/>
            <person name="Labrenz M."/>
            <person name="Spormann A.M."/>
            <person name="Op den Camp H."/>
            <person name="Overmann J."/>
            <person name="Amann R."/>
            <person name="Jetten M.S.M."/>
            <person name="Mascher T."/>
            <person name="Medema M.H."/>
            <person name="Devos D.P."/>
            <person name="Kaster A.-K."/>
            <person name="Ovreas L."/>
            <person name="Rohde M."/>
            <person name="Galperin M.Y."/>
            <person name="Jogler C."/>
        </authorList>
    </citation>
    <scope>NUCLEOTIDE SEQUENCE [LARGE SCALE GENOMIC DNA]</scope>
    <source>
        <strain evidence="1 2">Pan153</strain>
    </source>
</reference>
<dbReference type="EMBL" id="CP036317">
    <property type="protein sequence ID" value="QDV19443.1"/>
    <property type="molecule type" value="Genomic_DNA"/>
</dbReference>
<accession>A0A518FSZ4</accession>
<protein>
    <submittedName>
        <fullName evidence="1">Uncharacterized protein</fullName>
    </submittedName>
</protein>
<name>A0A518FSZ4_9PLAN</name>
<evidence type="ECO:0000313" key="1">
    <source>
        <dbReference type="EMBL" id="QDV19443.1"/>
    </source>
</evidence>
<dbReference type="Proteomes" id="UP000320839">
    <property type="component" value="Chromosome"/>
</dbReference>
<sequence>MLSLCEDALIETGAVKYLTLFYFETLFLNSSACGRCRFCSVNRQESPKHCTKKARSANCIAGLGFAGIHKVFWLLFVLTNACLEGDDATRMTFHGFIHFEGQDQAAFLVIFHHEPTFAV</sequence>